<dbReference type="PANTHER" id="PTHR42085">
    <property type="entry name" value="F-BOX DOMAIN-CONTAINING PROTEIN"/>
    <property type="match status" value="1"/>
</dbReference>
<accession>A0A9Q8P6Q7</accession>
<proteinExistence type="predicted"/>
<reference evidence="1" key="1">
    <citation type="submission" date="2021-12" db="EMBL/GenBank/DDBJ databases">
        <authorList>
            <person name="Zaccaron A."/>
            <person name="Stergiopoulos I."/>
        </authorList>
    </citation>
    <scope>NUCLEOTIDE SEQUENCE</scope>
    <source>
        <strain evidence="1">Race5_Kim</strain>
    </source>
</reference>
<name>A0A9Q8P6Q7_PASFU</name>
<evidence type="ECO:0000313" key="2">
    <source>
        <dbReference type="Proteomes" id="UP000756132"/>
    </source>
</evidence>
<evidence type="ECO:0000313" key="1">
    <source>
        <dbReference type="EMBL" id="UJO15092.1"/>
    </source>
</evidence>
<gene>
    <name evidence="1" type="ORF">CLAFUR5_08196</name>
</gene>
<sequence>MGQTTSSPPTPCRLQQLPNELRNRIFALAVIKDGSILVSKKFSGGKCVVTPAPPPLARTCRQFYHEVMPVYYGNNTFIAYGSVRTHPKMPNKFEEMSRWLRDAEARAVMLDKQQRDGTVRHVKLVISHLPYDFACGDLRRWGTFMIHIEDGNIEVESSGILQAKCICVPRQLASQYRGQLTEFVAKLENHCTEHLLFSKLSYRESEEYCWQCGMLRTVPRAYGG</sequence>
<dbReference type="RefSeq" id="XP_047759458.1">
    <property type="nucleotide sequence ID" value="XM_047907344.1"/>
</dbReference>
<dbReference type="PANTHER" id="PTHR42085:SF2">
    <property type="entry name" value="F-BOX DOMAIN-CONTAINING PROTEIN"/>
    <property type="match status" value="1"/>
</dbReference>
<organism evidence="1 2">
    <name type="scientific">Passalora fulva</name>
    <name type="common">Tomato leaf mold</name>
    <name type="synonym">Cladosporium fulvum</name>
    <dbReference type="NCBI Taxonomy" id="5499"/>
    <lineage>
        <taxon>Eukaryota</taxon>
        <taxon>Fungi</taxon>
        <taxon>Dikarya</taxon>
        <taxon>Ascomycota</taxon>
        <taxon>Pezizomycotina</taxon>
        <taxon>Dothideomycetes</taxon>
        <taxon>Dothideomycetidae</taxon>
        <taxon>Mycosphaerellales</taxon>
        <taxon>Mycosphaerellaceae</taxon>
        <taxon>Fulvia</taxon>
    </lineage>
</organism>
<dbReference type="EMBL" id="CP090165">
    <property type="protein sequence ID" value="UJO15092.1"/>
    <property type="molecule type" value="Genomic_DNA"/>
</dbReference>
<keyword evidence="2" id="KW-1185">Reference proteome</keyword>
<dbReference type="OrthoDB" id="10570242at2759"/>
<dbReference type="Proteomes" id="UP000756132">
    <property type="component" value="Chromosome 3"/>
</dbReference>
<dbReference type="GeneID" id="71988074"/>
<dbReference type="InterPro" id="IPR038883">
    <property type="entry name" value="AN11006-like"/>
</dbReference>
<reference evidence="1" key="2">
    <citation type="journal article" date="2022" name="Microb. Genom.">
        <title>A chromosome-scale genome assembly of the tomato pathogen Cladosporium fulvum reveals a compartmentalized genome architecture and the presence of a dispensable chromosome.</title>
        <authorList>
            <person name="Zaccaron A.Z."/>
            <person name="Chen L.H."/>
            <person name="Samaras A."/>
            <person name="Stergiopoulos I."/>
        </authorList>
    </citation>
    <scope>NUCLEOTIDE SEQUENCE</scope>
    <source>
        <strain evidence="1">Race5_Kim</strain>
    </source>
</reference>
<protein>
    <submittedName>
        <fullName evidence="1">Uncharacterized protein</fullName>
    </submittedName>
</protein>
<dbReference type="KEGG" id="ffu:CLAFUR5_08196"/>
<dbReference type="AlphaFoldDB" id="A0A9Q8P6Q7"/>